<feature type="transmembrane region" description="Helical" evidence="1">
    <location>
        <begin position="235"/>
        <end position="254"/>
    </location>
</feature>
<dbReference type="EMBL" id="JADEWL010000006">
    <property type="protein sequence ID" value="MBE9211664.1"/>
    <property type="molecule type" value="Genomic_DNA"/>
</dbReference>
<reference evidence="2" key="1">
    <citation type="submission" date="2020-10" db="EMBL/GenBank/DDBJ databases">
        <authorList>
            <person name="Castelo-Branco R."/>
            <person name="Eusebio N."/>
            <person name="Adriana R."/>
            <person name="Vieira A."/>
            <person name="Brugerolle De Fraissinette N."/>
            <person name="Rezende De Castro R."/>
            <person name="Schneider M.P."/>
            <person name="Vasconcelos V."/>
            <person name="Leao P.N."/>
        </authorList>
    </citation>
    <scope>NUCLEOTIDE SEQUENCE</scope>
    <source>
        <strain evidence="2">LEGE 06105</strain>
    </source>
</reference>
<feature type="transmembrane region" description="Helical" evidence="1">
    <location>
        <begin position="266"/>
        <end position="287"/>
    </location>
</feature>
<accession>A0A8J7JRS7</accession>
<dbReference type="PANTHER" id="PTHR20992">
    <property type="entry name" value="AT15442P-RELATED"/>
    <property type="match status" value="1"/>
</dbReference>
<organism evidence="2 3">
    <name type="scientific">Plectonema cf. radiosum LEGE 06105</name>
    <dbReference type="NCBI Taxonomy" id="945769"/>
    <lineage>
        <taxon>Bacteria</taxon>
        <taxon>Bacillati</taxon>
        <taxon>Cyanobacteriota</taxon>
        <taxon>Cyanophyceae</taxon>
        <taxon>Oscillatoriophycideae</taxon>
        <taxon>Oscillatoriales</taxon>
        <taxon>Microcoleaceae</taxon>
        <taxon>Plectonema</taxon>
    </lineage>
</organism>
<dbReference type="RefSeq" id="WP_193916853.1">
    <property type="nucleotide sequence ID" value="NZ_JADEWL010000006.1"/>
</dbReference>
<dbReference type="AlphaFoldDB" id="A0A8J7JRS7"/>
<dbReference type="PANTHER" id="PTHR20992:SF9">
    <property type="entry name" value="AT15442P-RELATED"/>
    <property type="match status" value="1"/>
</dbReference>
<evidence type="ECO:0000313" key="3">
    <source>
        <dbReference type="Proteomes" id="UP000620559"/>
    </source>
</evidence>
<feature type="transmembrane region" description="Helical" evidence="1">
    <location>
        <begin position="307"/>
        <end position="326"/>
    </location>
</feature>
<evidence type="ECO:0000313" key="2">
    <source>
        <dbReference type="EMBL" id="MBE9211664.1"/>
    </source>
</evidence>
<dbReference type="InterPro" id="IPR005240">
    <property type="entry name" value="DUF389"/>
</dbReference>
<keyword evidence="3" id="KW-1185">Reference proteome</keyword>
<keyword evidence="1" id="KW-0472">Membrane</keyword>
<dbReference type="Proteomes" id="UP000620559">
    <property type="component" value="Unassembled WGS sequence"/>
</dbReference>
<gene>
    <name evidence="2" type="ORF">IQ247_02850</name>
</gene>
<feature type="transmembrane region" description="Helical" evidence="1">
    <location>
        <begin position="208"/>
        <end position="229"/>
    </location>
</feature>
<feature type="transmembrane region" description="Helical" evidence="1">
    <location>
        <begin position="140"/>
        <end position="162"/>
    </location>
</feature>
<keyword evidence="1" id="KW-1133">Transmembrane helix</keyword>
<protein>
    <submittedName>
        <fullName evidence="2">TIGR00341 family protein</fullName>
    </submittedName>
</protein>
<keyword evidence="1" id="KW-0812">Transmembrane</keyword>
<comment type="caution">
    <text evidence="2">The sequence shown here is derived from an EMBL/GenBank/DDBJ whole genome shotgun (WGS) entry which is preliminary data.</text>
</comment>
<name>A0A8J7JRS7_9CYAN</name>
<dbReference type="Pfam" id="PF04087">
    <property type="entry name" value="DUF389"/>
    <property type="match status" value="1"/>
</dbReference>
<feature type="transmembrane region" description="Helical" evidence="1">
    <location>
        <begin position="174"/>
        <end position="196"/>
    </location>
</feature>
<dbReference type="NCBIfam" id="TIGR00341">
    <property type="entry name" value="TIGR00341 family protein"/>
    <property type="match status" value="1"/>
</dbReference>
<proteinExistence type="predicted"/>
<evidence type="ECO:0000256" key="1">
    <source>
        <dbReference type="SAM" id="Phobius"/>
    </source>
</evidence>
<sequence length="331" mass="35438">MNLRLVEVYLPQEKSQRLEELIAEYSSLGVWQKKLENNQLEFKILLSSGEVEPLIDCLVGQFKDIQDFRLLLLPVEASLPRLESSENSVGLPSAPTRINREEIYTNVASSVHFSWTQISLLLLSSSIAAVGLVRGSEAVIIGAMVLAPLLKPNMALAVATILGDFTLAVRTIRVGVIGIIIPIIFSILIGLLSPISPDLPEIAIRTKLTLADIVVALASGAAAAISLTAGEISSIVGVMVSVALLPPLVTWGMLMGSAEWQPAIGAMLLLIANIASLNLAAIATLLLQDLRPTGWWQNIKAKKLIKIATGAWIMLLAGLIGVIFVLKYKGG</sequence>